<sequence length="165" mass="17840">MLQGLLVTHMVFVLQRRKIASRIVGHSRDNCTSKEKEGKYNIVKAYTTEESAHIPMAITAAETNEKIPDLHATVLQSANKNEFFSPSIKNLLDTIAETSATANKVPPLVTTAKRALVFGTVPPEIGSNFAEAITPTLLPTNALSVFAPTNLAPGSPLKKQCDNEL</sequence>
<dbReference type="RefSeq" id="XP_071920956.1">
    <property type="nucleotide sequence ID" value="XM_072064855.1"/>
</dbReference>
<evidence type="ECO:0000313" key="1">
    <source>
        <dbReference type="Proteomes" id="UP001652660"/>
    </source>
</evidence>
<gene>
    <name evidence="2" type="primary">LOC113733765</name>
</gene>
<dbReference type="GeneID" id="113733765"/>
<keyword evidence="1" id="KW-1185">Reference proteome</keyword>
<reference evidence="2" key="1">
    <citation type="submission" date="2025-08" db="UniProtKB">
        <authorList>
            <consortium name="RefSeq"/>
        </authorList>
    </citation>
    <scope>IDENTIFICATION</scope>
    <source>
        <tissue evidence="2">Leaves</tissue>
    </source>
</reference>
<proteinExistence type="predicted"/>
<accession>A0ABM4VN42</accession>
<name>A0ABM4VN42_COFAR</name>
<evidence type="ECO:0000313" key="2">
    <source>
        <dbReference type="RefSeq" id="XP_071920956.1"/>
    </source>
</evidence>
<dbReference type="Proteomes" id="UP001652660">
    <property type="component" value="Chromosome 9c"/>
</dbReference>
<organism evidence="1 2">
    <name type="scientific">Coffea arabica</name>
    <name type="common">Arabian coffee</name>
    <dbReference type="NCBI Taxonomy" id="13443"/>
    <lineage>
        <taxon>Eukaryota</taxon>
        <taxon>Viridiplantae</taxon>
        <taxon>Streptophyta</taxon>
        <taxon>Embryophyta</taxon>
        <taxon>Tracheophyta</taxon>
        <taxon>Spermatophyta</taxon>
        <taxon>Magnoliopsida</taxon>
        <taxon>eudicotyledons</taxon>
        <taxon>Gunneridae</taxon>
        <taxon>Pentapetalae</taxon>
        <taxon>asterids</taxon>
        <taxon>lamiids</taxon>
        <taxon>Gentianales</taxon>
        <taxon>Rubiaceae</taxon>
        <taxon>Ixoroideae</taxon>
        <taxon>Gardenieae complex</taxon>
        <taxon>Bertiereae - Coffeeae clade</taxon>
        <taxon>Coffeeae</taxon>
        <taxon>Coffea</taxon>
    </lineage>
</organism>
<protein>
    <submittedName>
        <fullName evidence="2">Uncharacterized protein isoform X2</fullName>
    </submittedName>
</protein>